<dbReference type="AlphaFoldDB" id="F4GKR6"/>
<sequence length="53" mass="5986">MLVSWLSSLTGHVHQSTIPTLPRKFNETAKPVHVEIKLKLNSEMVMELIDSQA</sequence>
<accession>F4GKR6</accession>
<dbReference type="Proteomes" id="UP000007939">
    <property type="component" value="Chromosome"/>
</dbReference>
<proteinExistence type="predicted"/>
<dbReference type="STRING" id="760011.Spico_0241"/>
<evidence type="ECO:0000313" key="1">
    <source>
        <dbReference type="EMBL" id="AEC01475.1"/>
    </source>
</evidence>
<dbReference type="KEGG" id="scc:Spico_0241"/>
<organism evidence="1 2">
    <name type="scientific">Parasphaerochaeta coccoides (strain ATCC BAA-1237 / DSM 17374 / SPN1)</name>
    <name type="common">Sphaerochaeta coccoides</name>
    <dbReference type="NCBI Taxonomy" id="760011"/>
    <lineage>
        <taxon>Bacteria</taxon>
        <taxon>Pseudomonadati</taxon>
        <taxon>Spirochaetota</taxon>
        <taxon>Spirochaetia</taxon>
        <taxon>Spirochaetales</taxon>
        <taxon>Sphaerochaetaceae</taxon>
        <taxon>Parasphaerochaeta</taxon>
    </lineage>
</organism>
<name>F4GKR6_PARC1</name>
<protein>
    <submittedName>
        <fullName evidence="1">Uncharacterized protein</fullName>
    </submittedName>
</protein>
<dbReference type="EMBL" id="CP002659">
    <property type="protein sequence ID" value="AEC01475.1"/>
    <property type="molecule type" value="Genomic_DNA"/>
</dbReference>
<gene>
    <name evidence="1" type="ordered locus">Spico_0241</name>
</gene>
<dbReference type="HOGENOM" id="CLU_3066300_0_0_12"/>
<reference evidence="1 2" key="2">
    <citation type="journal article" date="2012" name="Stand. Genomic Sci.">
        <title>Complete genome sequence of the termite hindgut bacterium Spirochaeta coccoides type strain (SPN1(T)), reclassification in the genus Sphaerochaeta as Sphaerochaeta coccoides comb. nov. and emendations of the family Spirochaetaceae and the genus Sphaerochaeta.</title>
        <authorList>
            <person name="Abt B."/>
            <person name="Han C."/>
            <person name="Scheuner C."/>
            <person name="Lu M."/>
            <person name="Lapidus A."/>
            <person name="Nolan M."/>
            <person name="Lucas S."/>
            <person name="Hammon N."/>
            <person name="Deshpande S."/>
            <person name="Cheng J.F."/>
            <person name="Tapia R."/>
            <person name="Goodwin L.A."/>
            <person name="Pitluck S."/>
            <person name="Liolios K."/>
            <person name="Pagani I."/>
            <person name="Ivanova N."/>
            <person name="Mavromatis K."/>
            <person name="Mikhailova N."/>
            <person name="Huntemann M."/>
            <person name="Pati A."/>
            <person name="Chen A."/>
            <person name="Palaniappan K."/>
            <person name="Land M."/>
            <person name="Hauser L."/>
            <person name="Brambilla E.M."/>
            <person name="Rohde M."/>
            <person name="Spring S."/>
            <person name="Gronow S."/>
            <person name="Goker M."/>
            <person name="Woyke T."/>
            <person name="Bristow J."/>
            <person name="Eisen J.A."/>
            <person name="Markowitz V."/>
            <person name="Hugenholtz P."/>
            <person name="Kyrpides N.C."/>
            <person name="Klenk H.P."/>
            <person name="Detter J.C."/>
        </authorList>
    </citation>
    <scope>NUCLEOTIDE SEQUENCE [LARGE SCALE GENOMIC DNA]</scope>
    <source>
        <strain evidence="2">ATCC BAA-1237 / DSM 17374 / SPN1</strain>
    </source>
</reference>
<keyword evidence="2" id="KW-1185">Reference proteome</keyword>
<reference evidence="2" key="1">
    <citation type="submission" date="2011-04" db="EMBL/GenBank/DDBJ databases">
        <title>The complete genome of Spirochaeta coccoides DSM 17374.</title>
        <authorList>
            <person name="Lucas S."/>
            <person name="Copeland A."/>
            <person name="Lapidus A."/>
            <person name="Bruce D."/>
            <person name="Goodwin L."/>
            <person name="Pitluck S."/>
            <person name="Peters L."/>
            <person name="Kyrpides N."/>
            <person name="Mavromatis K."/>
            <person name="Pagani I."/>
            <person name="Ivanova N."/>
            <person name="Ovchinnikova G."/>
            <person name="Lu M."/>
            <person name="Detter J.C."/>
            <person name="Tapia R."/>
            <person name="Han C."/>
            <person name="Land M."/>
            <person name="Hauser L."/>
            <person name="Markowitz V."/>
            <person name="Cheng J.-F."/>
            <person name="Hugenholtz P."/>
            <person name="Woyke T."/>
            <person name="Wu D."/>
            <person name="Spring S."/>
            <person name="Schroeder M."/>
            <person name="Brambilla E."/>
            <person name="Klenk H.-P."/>
            <person name="Eisen J.A."/>
        </authorList>
    </citation>
    <scope>NUCLEOTIDE SEQUENCE [LARGE SCALE GENOMIC DNA]</scope>
    <source>
        <strain evidence="2">ATCC BAA-1237 / DSM 17374 / SPN1</strain>
    </source>
</reference>
<evidence type="ECO:0000313" key="2">
    <source>
        <dbReference type="Proteomes" id="UP000007939"/>
    </source>
</evidence>